<gene>
    <name evidence="1" type="ORF">OCBIM_22016535mg</name>
</gene>
<dbReference type="EMBL" id="KQ418364">
    <property type="protein sequence ID" value="KOF87646.1"/>
    <property type="molecule type" value="Genomic_DNA"/>
</dbReference>
<name>A0A0L8HEG5_OCTBM</name>
<accession>A0A0L8HEG5</accession>
<sequence length="50" mass="5802">MSLERGFCCYNFIYFGYVGADIFTARCTPYHLQLNSEKGTLCYPGRLRPQ</sequence>
<dbReference type="AlphaFoldDB" id="A0A0L8HEG5"/>
<reference evidence="1" key="1">
    <citation type="submission" date="2015-07" db="EMBL/GenBank/DDBJ databases">
        <title>MeaNS - Measles Nucleotide Surveillance Program.</title>
        <authorList>
            <person name="Tran T."/>
            <person name="Druce J."/>
        </authorList>
    </citation>
    <scope>NUCLEOTIDE SEQUENCE</scope>
    <source>
        <strain evidence="1">UCB-OBI-ISO-001</strain>
        <tissue evidence="1">Gonad</tissue>
    </source>
</reference>
<evidence type="ECO:0000313" key="1">
    <source>
        <dbReference type="EMBL" id="KOF87646.1"/>
    </source>
</evidence>
<organism evidence="1">
    <name type="scientific">Octopus bimaculoides</name>
    <name type="common">California two-spotted octopus</name>
    <dbReference type="NCBI Taxonomy" id="37653"/>
    <lineage>
        <taxon>Eukaryota</taxon>
        <taxon>Metazoa</taxon>
        <taxon>Spiralia</taxon>
        <taxon>Lophotrochozoa</taxon>
        <taxon>Mollusca</taxon>
        <taxon>Cephalopoda</taxon>
        <taxon>Coleoidea</taxon>
        <taxon>Octopodiformes</taxon>
        <taxon>Octopoda</taxon>
        <taxon>Incirrata</taxon>
        <taxon>Octopodidae</taxon>
        <taxon>Octopus</taxon>
    </lineage>
</organism>
<proteinExistence type="predicted"/>
<protein>
    <submittedName>
        <fullName evidence="1">Uncharacterized protein</fullName>
    </submittedName>
</protein>